<protein>
    <submittedName>
        <fullName evidence="2">Asparagine synthase (Glutamine-hydrolyzing)</fullName>
    </submittedName>
</protein>
<feature type="region of interest" description="Disordered" evidence="1">
    <location>
        <begin position="1"/>
        <end position="96"/>
    </location>
</feature>
<feature type="compositionally biased region" description="Basic and acidic residues" evidence="1">
    <location>
        <begin position="59"/>
        <end position="69"/>
    </location>
</feature>
<dbReference type="EMBL" id="LR727244">
    <property type="protein sequence ID" value="VWO98876.1"/>
    <property type="molecule type" value="Genomic_DNA"/>
</dbReference>
<reference evidence="2" key="1">
    <citation type="submission" date="2019-10" db="EMBL/GenBank/DDBJ databases">
        <authorList>
            <person name="Nor Muhammad N."/>
        </authorList>
    </citation>
    <scope>NUCLEOTIDE SEQUENCE</scope>
</reference>
<gene>
    <name evidence="2" type="primary">G7TM01</name>
</gene>
<accession>A0A5K1K006</accession>
<evidence type="ECO:0000313" key="2">
    <source>
        <dbReference type="EMBL" id="VWO98876.1"/>
    </source>
</evidence>
<sequence length="321" mass="34511">MVYGTPLRDPGPGHLLSPTPALNRNAMGASPSPSPRPISPLVRPSRASISLGSPALPILHEDAREREPEEGSPSPTLTLNEAKSGPPQKKRRTDAPITRALSHRIAPFLASAHADGSARDTDTDSPTPSPRVRTRGGIPLARALTIAHDKVPYGQAETGPKNKILRGGTRHVRAKSLKAYMHMTSTPKRHGRAEAAVNSPAVARRFMSLLADMQDQDRDQPAAWSRGRGERELGPRGRRAAKAHIGDTAFMEKTADYSRGETSVASEQTEPRADDTAASVSVKVEELEPELTFGLDEMTVRVVAGTVGAVERSDTDVRYVV</sequence>
<dbReference type="AlphaFoldDB" id="A0A5K1K006"/>
<feature type="region of interest" description="Disordered" evidence="1">
    <location>
        <begin position="110"/>
        <end position="138"/>
    </location>
</feature>
<organism evidence="2">
    <name type="scientific">Ganoderma boninense</name>
    <dbReference type="NCBI Taxonomy" id="34458"/>
    <lineage>
        <taxon>Eukaryota</taxon>
        <taxon>Fungi</taxon>
        <taxon>Dikarya</taxon>
        <taxon>Basidiomycota</taxon>
        <taxon>Agaricomycotina</taxon>
        <taxon>Agaricomycetes</taxon>
        <taxon>Polyporales</taxon>
        <taxon>Polyporaceae</taxon>
        <taxon>Ganoderma</taxon>
    </lineage>
</organism>
<name>A0A5K1K006_9APHY</name>
<proteinExistence type="predicted"/>
<evidence type="ECO:0000256" key="1">
    <source>
        <dbReference type="SAM" id="MobiDB-lite"/>
    </source>
</evidence>
<feature type="region of interest" description="Disordered" evidence="1">
    <location>
        <begin position="215"/>
        <end position="279"/>
    </location>
</feature>